<evidence type="ECO:0000259" key="8">
    <source>
        <dbReference type="Pfam" id="PF01948"/>
    </source>
</evidence>
<dbReference type="SUPFAM" id="SSF54893">
    <property type="entry name" value="Aspartate carbamoyltransferase, Regulatory-chain, N-terminal domain"/>
    <property type="match status" value="1"/>
</dbReference>
<feature type="domain" description="Aspartate carbamoyltransferase regulatory subunit C-terminal" evidence="9">
    <location>
        <begin position="106"/>
        <end position="149"/>
    </location>
</feature>
<dbReference type="InterPro" id="IPR020542">
    <property type="entry name" value="Asp_carbamoyltrfase_reg_C"/>
</dbReference>
<dbReference type="RefSeq" id="WP_015505081.1">
    <property type="nucleotide sequence ID" value="NZ_CAYARL010000026.1"/>
</dbReference>
<dbReference type="Gene3D" id="3.30.70.140">
    <property type="entry name" value="Aspartate carbamoyltransferase regulatory subunit, N-terminal domain"/>
    <property type="match status" value="1"/>
</dbReference>
<dbReference type="GO" id="GO:0016740">
    <property type="term" value="F:transferase activity"/>
    <property type="evidence" value="ECO:0007669"/>
    <property type="project" value="UniProtKB-KW"/>
</dbReference>
<comment type="subunit">
    <text evidence="7">Contains catalytic and regulatory chains.</text>
</comment>
<sequence>MKEIAEIKIPPIRNGTVIDHIENGQALNVLKILGVNENNIDSGISIGMHVPTTKESKKWKDIVKLEDMELDETTVSKIALIAPEATISIIRDYYVAEKFDVKLGDKVVGLVRCSNPNCITNKGEPVSPKFFVENRNPPRLRCVYCDRILLNISDNLI</sequence>
<gene>
    <name evidence="7" type="primary">pyrI</name>
    <name evidence="10" type="ORF">BKD89_05880</name>
</gene>
<accession>A0A3G3IHL3</accession>
<dbReference type="Proteomes" id="UP000273278">
    <property type="component" value="Chromosome"/>
</dbReference>
<keyword evidence="10" id="KW-0808">Transferase</keyword>
<dbReference type="InterPro" id="IPR020545">
    <property type="entry name" value="Asp_carbamoyltransf_reg_N"/>
</dbReference>
<evidence type="ECO:0000256" key="1">
    <source>
        <dbReference type="ARBA" id="ARBA00002565"/>
    </source>
</evidence>
<dbReference type="AlphaFoldDB" id="A0A3G3IHL3"/>
<evidence type="ECO:0000313" key="10">
    <source>
        <dbReference type="EMBL" id="AYQ55326.1"/>
    </source>
</evidence>
<feature type="binding site" evidence="7">
    <location>
        <position position="145"/>
    </location>
    <ligand>
        <name>Zn(2+)</name>
        <dbReference type="ChEBI" id="CHEBI:29105"/>
    </ligand>
</feature>
<evidence type="ECO:0000259" key="9">
    <source>
        <dbReference type="Pfam" id="PF02748"/>
    </source>
</evidence>
<dbReference type="PANTHER" id="PTHR35805">
    <property type="entry name" value="ASPARTATE CARBAMOYLTRANSFERASE REGULATORY CHAIN"/>
    <property type="match status" value="1"/>
</dbReference>
<dbReference type="InterPro" id="IPR036792">
    <property type="entry name" value="Asp_carbatrfase_reg_C_sf"/>
</dbReference>
<evidence type="ECO:0000256" key="2">
    <source>
        <dbReference type="ARBA" id="ARBA00010498"/>
    </source>
</evidence>
<dbReference type="InterPro" id="IPR036793">
    <property type="entry name" value="Asp_carbatrfase_reg_N_sf"/>
</dbReference>
<dbReference type="GO" id="GO:0006221">
    <property type="term" value="P:pyrimidine nucleotide biosynthetic process"/>
    <property type="evidence" value="ECO:0007669"/>
    <property type="project" value="UniProtKB-UniRule"/>
</dbReference>
<keyword evidence="4 7" id="KW-0479">Metal-binding</keyword>
<feature type="binding site" evidence="7">
    <location>
        <position position="142"/>
    </location>
    <ligand>
        <name>Zn(2+)</name>
        <dbReference type="ChEBI" id="CHEBI:29105"/>
    </ligand>
</feature>
<feature type="binding site" evidence="7">
    <location>
        <position position="118"/>
    </location>
    <ligand>
        <name>Zn(2+)</name>
        <dbReference type="ChEBI" id="CHEBI:29105"/>
    </ligand>
</feature>
<keyword evidence="5 7" id="KW-0862">Zinc</keyword>
<dbReference type="OMA" id="CPNRNCI"/>
<dbReference type="InterPro" id="IPR002801">
    <property type="entry name" value="Asp_carbamoylTrfase_reg"/>
</dbReference>
<dbReference type="Pfam" id="PF01948">
    <property type="entry name" value="PyrI"/>
    <property type="match status" value="1"/>
</dbReference>
<dbReference type="NCBIfam" id="TIGR00240">
    <property type="entry name" value="ATCase_reg"/>
    <property type="match status" value="1"/>
</dbReference>
<proteinExistence type="inferred from homology"/>
<dbReference type="EMBL" id="CP017686">
    <property type="protein sequence ID" value="AYQ55326.1"/>
    <property type="molecule type" value="Genomic_DNA"/>
</dbReference>
<protein>
    <recommendedName>
        <fullName evidence="3 7">Aspartate carbamoyltransferase regulatory chain</fullName>
    </recommendedName>
</protein>
<dbReference type="GeneID" id="41321973"/>
<keyword evidence="6 7" id="KW-0665">Pyrimidine biosynthesis</keyword>
<name>A0A3G3IHL3_9ARCH</name>
<evidence type="ECO:0000256" key="3">
    <source>
        <dbReference type="ARBA" id="ARBA00021764"/>
    </source>
</evidence>
<comment type="cofactor">
    <cofactor evidence="7">
        <name>Zn(2+)</name>
        <dbReference type="ChEBI" id="CHEBI:29105"/>
    </cofactor>
    <text evidence="7">Binds 1 zinc ion per subunit.</text>
</comment>
<dbReference type="PANTHER" id="PTHR35805:SF1">
    <property type="entry name" value="ASPARTATE CARBAMOYLTRANSFERASE REGULATORY CHAIN"/>
    <property type="match status" value="1"/>
</dbReference>
<organism evidence="10 11">
    <name type="scientific">Methanomethylophilus alvi</name>
    <dbReference type="NCBI Taxonomy" id="1291540"/>
    <lineage>
        <taxon>Archaea</taxon>
        <taxon>Methanobacteriati</taxon>
        <taxon>Thermoplasmatota</taxon>
        <taxon>Thermoplasmata</taxon>
        <taxon>Methanomassiliicoccales</taxon>
        <taxon>Methanomethylophilaceae</taxon>
        <taxon>Methanomethylophilus</taxon>
    </lineage>
</organism>
<dbReference type="Gene3D" id="2.30.30.20">
    <property type="entry name" value="Aspartate carbamoyltransferase regulatory subunit, C-terminal domain"/>
    <property type="match status" value="1"/>
</dbReference>
<evidence type="ECO:0000256" key="6">
    <source>
        <dbReference type="ARBA" id="ARBA00022975"/>
    </source>
</evidence>
<feature type="domain" description="Aspartate carbamoyltransferase regulatory subunit N-terminal" evidence="8">
    <location>
        <begin position="8"/>
        <end position="102"/>
    </location>
</feature>
<dbReference type="GO" id="GO:0046872">
    <property type="term" value="F:metal ion binding"/>
    <property type="evidence" value="ECO:0007669"/>
    <property type="project" value="UniProtKB-KW"/>
</dbReference>
<dbReference type="GO" id="GO:0006207">
    <property type="term" value="P:'de novo' pyrimidine nucleobase biosynthetic process"/>
    <property type="evidence" value="ECO:0007669"/>
    <property type="project" value="InterPro"/>
</dbReference>
<dbReference type="HAMAP" id="MF_00002">
    <property type="entry name" value="Asp_carb_tr_reg"/>
    <property type="match status" value="1"/>
</dbReference>
<evidence type="ECO:0000256" key="7">
    <source>
        <dbReference type="HAMAP-Rule" id="MF_00002"/>
    </source>
</evidence>
<feature type="binding site" evidence="7">
    <location>
        <position position="113"/>
    </location>
    <ligand>
        <name>Zn(2+)</name>
        <dbReference type="ChEBI" id="CHEBI:29105"/>
    </ligand>
</feature>
<dbReference type="Pfam" id="PF02748">
    <property type="entry name" value="PyrI_C"/>
    <property type="match status" value="1"/>
</dbReference>
<reference evidence="10 11" key="1">
    <citation type="submission" date="2016-10" db="EMBL/GenBank/DDBJ databases">
        <title>Complete genome of the TMA-utilizing, human hosted archaeon Methanomethylophilus alvus Gen. nov, sp. nov., strain Mx-05, derived from a pure culture.</title>
        <authorList>
            <person name="Brugere J.-F."/>
            <person name="Ben Hania W."/>
            <person name="Chaudhary P.P."/>
            <person name="Gaci N."/>
            <person name="Borrel G."/>
            <person name="Cao Van Tuat L."/>
            <person name="Fardeau M.-L."/>
            <person name="Harris H.M.B."/>
            <person name="O'Toole P.W."/>
            <person name="Ollivier B."/>
        </authorList>
    </citation>
    <scope>NUCLEOTIDE SEQUENCE [LARGE SCALE GENOMIC DNA]</scope>
    <source>
        <strain evidence="10 11">Mx-05</strain>
    </source>
</reference>
<dbReference type="SUPFAM" id="SSF57825">
    <property type="entry name" value="Aspartate carbamoyltransferase, Regulatory-chain, C-terminal domain"/>
    <property type="match status" value="1"/>
</dbReference>
<evidence type="ECO:0000256" key="5">
    <source>
        <dbReference type="ARBA" id="ARBA00022833"/>
    </source>
</evidence>
<comment type="similarity">
    <text evidence="2 7">Belongs to the PyrI family.</text>
</comment>
<comment type="function">
    <text evidence="1 7">Involved in allosteric regulation of aspartate carbamoyltransferase.</text>
</comment>
<dbReference type="GO" id="GO:0009347">
    <property type="term" value="C:aspartate carbamoyltransferase complex"/>
    <property type="evidence" value="ECO:0007669"/>
    <property type="project" value="InterPro"/>
</dbReference>
<evidence type="ECO:0000313" key="11">
    <source>
        <dbReference type="Proteomes" id="UP000273278"/>
    </source>
</evidence>
<evidence type="ECO:0000256" key="4">
    <source>
        <dbReference type="ARBA" id="ARBA00022723"/>
    </source>
</evidence>